<dbReference type="Pfam" id="PF01636">
    <property type="entry name" value="APH"/>
    <property type="match status" value="1"/>
</dbReference>
<evidence type="ECO:0000259" key="1">
    <source>
        <dbReference type="Pfam" id="PF01636"/>
    </source>
</evidence>
<proteinExistence type="predicted"/>
<name>Q24RE4_DESHY</name>
<keyword evidence="3" id="KW-1185">Reference proteome</keyword>
<dbReference type="PANTHER" id="PTHR41283:SF1">
    <property type="entry name" value="AMINOGLYCOSIDE PHOSPHOTRANSFERASE DOMAIN-CONTAINING PROTEIN"/>
    <property type="match status" value="1"/>
</dbReference>
<accession>Q24RE4</accession>
<dbReference type="PANTHER" id="PTHR41283">
    <property type="entry name" value="AMINOGLYCOSIDE PHOSPHOTRANSFERASE"/>
    <property type="match status" value="1"/>
</dbReference>
<feature type="domain" description="Aminoglycoside phosphotransferase" evidence="1">
    <location>
        <begin position="43"/>
        <end position="272"/>
    </location>
</feature>
<dbReference type="STRING" id="138119.DSY3609"/>
<dbReference type="EMBL" id="AP008230">
    <property type="protein sequence ID" value="BAE85398.1"/>
    <property type="molecule type" value="Genomic_DNA"/>
</dbReference>
<dbReference type="Proteomes" id="UP000001946">
    <property type="component" value="Chromosome"/>
</dbReference>
<gene>
    <name evidence="2" type="ordered locus">DSY3609</name>
</gene>
<dbReference type="Gene3D" id="3.90.1200.10">
    <property type="match status" value="1"/>
</dbReference>
<evidence type="ECO:0000313" key="2">
    <source>
        <dbReference type="EMBL" id="BAE85398.1"/>
    </source>
</evidence>
<evidence type="ECO:0000313" key="3">
    <source>
        <dbReference type="Proteomes" id="UP000001946"/>
    </source>
</evidence>
<sequence>MCLPLITLVLNIMGLKKMILLIWSLKGGGQMKNIRGYETFVKVEPLHKGWSGDQKYYIETAEGRRLLLRIADSSEYSRKKTEFAMMGQVAALGVPMSRPVDFGICDNGRSVYLLLTWCEGEDAEIVLPRLTEQEQYRLGKESGELLKRIHSLPAPEEGEEWSSRFNRKASQKIEKYKACGIKLNGDTEMTGYIENNRHLLAGRPQYYQHGDYHTGNMIVSGENTLSIIDFNRFDFGDPWEEFNRIVWSAAVSPQFATGQLDGYFGGKPPLEFFRLLAFYISSNLLSSIPWAIPFGEEEVVTMKKQAEEVLGWFDDMRNPVPTWYLQDSLMERG</sequence>
<dbReference type="InterPro" id="IPR002575">
    <property type="entry name" value="Aminoglycoside_PTrfase"/>
</dbReference>
<dbReference type="SUPFAM" id="SSF56112">
    <property type="entry name" value="Protein kinase-like (PK-like)"/>
    <property type="match status" value="1"/>
</dbReference>
<reference evidence="2 3" key="1">
    <citation type="journal article" date="2006" name="J. Bacteriol.">
        <title>Complete genome sequence of the dehalorespiring bacterium Desulfitobacterium hafniense Y51 and comparison with Dehalococcoides ethenogenes 195.</title>
        <authorList>
            <person name="Nonaka H."/>
            <person name="Keresztes G."/>
            <person name="Shinoda Y."/>
            <person name="Ikenaga Y."/>
            <person name="Abe M."/>
            <person name="Naito K."/>
            <person name="Inatomi K."/>
            <person name="Furukawa K."/>
            <person name="Inui M."/>
            <person name="Yukawa H."/>
        </authorList>
    </citation>
    <scope>NUCLEOTIDE SEQUENCE [LARGE SCALE GENOMIC DNA]</scope>
    <source>
        <strain evidence="2 3">Y51</strain>
    </source>
</reference>
<dbReference type="HOGENOM" id="CLU_078715_0_0_9"/>
<protein>
    <recommendedName>
        <fullName evidence="1">Aminoglycoside phosphotransferase domain-containing protein</fullName>
    </recommendedName>
</protein>
<dbReference type="KEGG" id="dsy:DSY3609"/>
<dbReference type="InterPro" id="IPR011009">
    <property type="entry name" value="Kinase-like_dom_sf"/>
</dbReference>
<dbReference type="AlphaFoldDB" id="Q24RE4"/>
<organism evidence="2 3">
    <name type="scientific">Desulfitobacterium hafniense (strain Y51)</name>
    <dbReference type="NCBI Taxonomy" id="138119"/>
    <lineage>
        <taxon>Bacteria</taxon>
        <taxon>Bacillati</taxon>
        <taxon>Bacillota</taxon>
        <taxon>Clostridia</taxon>
        <taxon>Eubacteriales</taxon>
        <taxon>Desulfitobacteriaceae</taxon>
        <taxon>Desulfitobacterium</taxon>
    </lineage>
</organism>
<dbReference type="eggNOG" id="COG3173">
    <property type="taxonomic scope" value="Bacteria"/>
</dbReference>